<evidence type="ECO:0000256" key="3">
    <source>
        <dbReference type="ARBA" id="ARBA00023008"/>
    </source>
</evidence>
<evidence type="ECO:0000256" key="1">
    <source>
        <dbReference type="ARBA" id="ARBA00022723"/>
    </source>
</evidence>
<keyword evidence="2" id="KW-0560">Oxidoreductase</keyword>
<dbReference type="Pfam" id="PF07731">
    <property type="entry name" value="Cu-oxidase_2"/>
    <property type="match status" value="2"/>
</dbReference>
<keyword evidence="5" id="KW-0732">Signal</keyword>
<dbReference type="InterPro" id="IPR045087">
    <property type="entry name" value="Cu-oxidase_fam"/>
</dbReference>
<protein>
    <submittedName>
        <fullName evidence="8">Copper oxidase</fullName>
    </submittedName>
</protein>
<evidence type="ECO:0000313" key="9">
    <source>
        <dbReference type="Proteomes" id="UP000077856"/>
    </source>
</evidence>
<dbReference type="SUPFAM" id="SSF49503">
    <property type="entry name" value="Cupredoxins"/>
    <property type="match status" value="3"/>
</dbReference>
<geneLocation type="plasmid" evidence="9">
    <name>pbo1</name>
</geneLocation>
<dbReference type="CDD" id="cd04202">
    <property type="entry name" value="CuRO_D2_2dMcoN_like"/>
    <property type="match status" value="2"/>
</dbReference>
<dbReference type="PANTHER" id="PTHR11709:SF394">
    <property type="entry name" value="FI03373P-RELATED"/>
    <property type="match status" value="1"/>
</dbReference>
<sequence>MKLKLLAIFLFSILFLAACSNSGMSGMDHGNMDMEEENNTDEKEKVEGLQTTTATETLTGNEINIVAKEGKHQLNESVSVDALTFNGSVPGTQIRVKQGEKVKINLKNELDEPVSIHWHGIRVPNEMDGIPGVTQNAVQPGKSFTYEFTPEDPGTYMYHTHQNAVEQMDKGLYGSFIVEPKEKTYDRDYTLMLDEWMSKPEEGESSMEGMDHSNMGSEEDSDKEADSEDSGMSGMDHGSMGSDSNDSMNEMGEMGHDMSAYDIFSINGKSGDSIEPLKVKEGEKVRIRLVNVGYMSHKIHLHGHDFKVAAIDGQELKEPKEIKDQVISIAPGERYDIEFTADNPGEWFIECHGDMEGTSGMNTKIQYENFSNSTDKSNQSEELPEFTFVNYGASKQGEFSLDQKYDVEYKMDLNTAMDDNEMVYTINGKTFPKSDNINVKEGDLVKVTLTNNSMMDDHPMHLHGHFFQVLSKNGKPVEGSPIMKDTINLKPGDEYVVAFKADNPGNWLFHCHDLHHATAGMVNMVKYDGFKPSFTPDPNANNKPE</sequence>
<dbReference type="GO" id="GO:0016491">
    <property type="term" value="F:oxidoreductase activity"/>
    <property type="evidence" value="ECO:0007669"/>
    <property type="project" value="UniProtKB-KW"/>
</dbReference>
<feature type="region of interest" description="Disordered" evidence="4">
    <location>
        <begin position="200"/>
        <end position="254"/>
    </location>
</feature>
<reference evidence="8 9" key="1">
    <citation type="submission" date="2016-04" db="EMBL/GenBank/DDBJ databases">
        <title>Complete genome sequence of Bacillus oceanisediminis strain 2691.</title>
        <authorList>
            <person name="Jeong H."/>
            <person name="Kim H.J."/>
            <person name="Lee D.-W."/>
        </authorList>
    </citation>
    <scope>NUCLEOTIDE SEQUENCE [LARGE SCALE GENOMIC DNA]</scope>
    <source>
        <strain evidence="8 9">2691</strain>
        <plasmid evidence="9">pbo1</plasmid>
    </source>
</reference>
<evidence type="ECO:0000256" key="2">
    <source>
        <dbReference type="ARBA" id="ARBA00023002"/>
    </source>
</evidence>
<keyword evidence="1" id="KW-0479">Metal-binding</keyword>
<proteinExistence type="predicted"/>
<dbReference type="PROSITE" id="PS51257">
    <property type="entry name" value="PROKAR_LIPOPROTEIN"/>
    <property type="match status" value="1"/>
</dbReference>
<dbReference type="InterPro" id="IPR002355">
    <property type="entry name" value="Cu_oxidase_Cu_BS"/>
</dbReference>
<dbReference type="KEGG" id="bon:A361_28100"/>
<feature type="compositionally biased region" description="Low complexity" evidence="4">
    <location>
        <begin position="230"/>
        <end position="251"/>
    </location>
</feature>
<feature type="domain" description="Plastocyanin-like" evidence="7">
    <location>
        <begin position="69"/>
        <end position="182"/>
    </location>
</feature>
<evidence type="ECO:0000259" key="6">
    <source>
        <dbReference type="Pfam" id="PF07731"/>
    </source>
</evidence>
<dbReference type="InterPro" id="IPR011707">
    <property type="entry name" value="Cu-oxidase-like_N"/>
</dbReference>
<dbReference type="PROSITE" id="PS00080">
    <property type="entry name" value="MULTICOPPER_OXIDASE2"/>
    <property type="match status" value="1"/>
</dbReference>
<keyword evidence="8" id="KW-0614">Plasmid</keyword>
<feature type="chain" id="PRO_5039273395" evidence="5">
    <location>
        <begin position="18"/>
        <end position="545"/>
    </location>
</feature>
<feature type="signal peptide" evidence="5">
    <location>
        <begin position="1"/>
        <end position="17"/>
    </location>
</feature>
<organism evidence="8 9">
    <name type="scientific">Cytobacillus oceanisediminis 2691</name>
    <dbReference type="NCBI Taxonomy" id="1196031"/>
    <lineage>
        <taxon>Bacteria</taxon>
        <taxon>Bacillati</taxon>
        <taxon>Bacillota</taxon>
        <taxon>Bacilli</taxon>
        <taxon>Bacillales</taxon>
        <taxon>Bacillaceae</taxon>
        <taxon>Cytobacillus</taxon>
    </lineage>
</organism>
<dbReference type="Proteomes" id="UP000077856">
    <property type="component" value="Plasmid pBO1"/>
</dbReference>
<gene>
    <name evidence="8" type="ORF">A361_28100</name>
</gene>
<evidence type="ECO:0000256" key="4">
    <source>
        <dbReference type="SAM" id="MobiDB-lite"/>
    </source>
</evidence>
<dbReference type="InterPro" id="IPR033138">
    <property type="entry name" value="Cu_oxidase_CS"/>
</dbReference>
<name>A0A160MHY8_9BACI</name>
<evidence type="ECO:0000259" key="7">
    <source>
        <dbReference type="Pfam" id="PF07732"/>
    </source>
</evidence>
<feature type="compositionally biased region" description="Acidic residues" evidence="4">
    <location>
        <begin position="217"/>
        <end position="229"/>
    </location>
</feature>
<dbReference type="CDD" id="cd13860">
    <property type="entry name" value="CuRO_1_2dMco_1"/>
    <property type="match status" value="1"/>
</dbReference>
<dbReference type="EMBL" id="CP015507">
    <property type="protein sequence ID" value="AND43036.1"/>
    <property type="molecule type" value="Genomic_DNA"/>
</dbReference>
<dbReference type="InterPro" id="IPR008972">
    <property type="entry name" value="Cupredoxin"/>
</dbReference>
<evidence type="ECO:0000313" key="8">
    <source>
        <dbReference type="EMBL" id="AND43036.1"/>
    </source>
</evidence>
<dbReference type="eggNOG" id="COG2132">
    <property type="taxonomic scope" value="Bacteria"/>
</dbReference>
<dbReference type="RefSeq" id="WP_019380849.1">
    <property type="nucleotide sequence ID" value="NZ_CP015507.1"/>
</dbReference>
<dbReference type="Gene3D" id="2.60.40.420">
    <property type="entry name" value="Cupredoxins - blue copper proteins"/>
    <property type="match status" value="2"/>
</dbReference>
<keyword evidence="3" id="KW-0186">Copper</keyword>
<dbReference type="AlphaFoldDB" id="A0A160MHY8"/>
<accession>A0A160MHY8</accession>
<dbReference type="PROSITE" id="PS00079">
    <property type="entry name" value="MULTICOPPER_OXIDASE1"/>
    <property type="match status" value="1"/>
</dbReference>
<dbReference type="PANTHER" id="PTHR11709">
    <property type="entry name" value="MULTI-COPPER OXIDASE"/>
    <property type="match status" value="1"/>
</dbReference>
<feature type="domain" description="Plastocyanin-like" evidence="6">
    <location>
        <begin position="256"/>
        <end position="364"/>
    </location>
</feature>
<dbReference type="Pfam" id="PF07732">
    <property type="entry name" value="Cu-oxidase_3"/>
    <property type="match status" value="1"/>
</dbReference>
<dbReference type="GO" id="GO:0005507">
    <property type="term" value="F:copper ion binding"/>
    <property type="evidence" value="ECO:0007669"/>
    <property type="project" value="InterPro"/>
</dbReference>
<feature type="domain" description="Plastocyanin-like" evidence="6">
    <location>
        <begin position="414"/>
        <end position="525"/>
    </location>
</feature>
<dbReference type="InterPro" id="IPR011706">
    <property type="entry name" value="Cu-oxidase_C"/>
</dbReference>
<evidence type="ECO:0000256" key="5">
    <source>
        <dbReference type="SAM" id="SignalP"/>
    </source>
</evidence>